<comment type="caution">
    <text evidence="1">The sequence shown here is derived from an EMBL/GenBank/DDBJ whole genome shotgun (WGS) entry which is preliminary data.</text>
</comment>
<dbReference type="EMBL" id="VJVZ01000025">
    <property type="protein sequence ID" value="TRW21042.1"/>
    <property type="molecule type" value="Genomic_DNA"/>
</dbReference>
<dbReference type="Pfam" id="PF20329">
    <property type="entry name" value="DUF6624"/>
    <property type="match status" value="1"/>
</dbReference>
<protein>
    <submittedName>
        <fullName evidence="1">Uncharacterized protein</fullName>
    </submittedName>
</protein>
<reference evidence="1 2" key="1">
    <citation type="submission" date="2019-07" db="EMBL/GenBank/DDBJ databases">
        <title>Flavobacterium sp. nov., isolated from glacier ice.</title>
        <authorList>
            <person name="Liu Q."/>
            <person name="Xin Y.-H."/>
        </authorList>
    </citation>
    <scope>NUCLEOTIDE SEQUENCE [LARGE SCALE GENOMIC DNA]</scope>
    <source>
        <strain evidence="1 2">ZT4R6</strain>
    </source>
</reference>
<dbReference type="RefSeq" id="WP_143375343.1">
    <property type="nucleotide sequence ID" value="NZ_VJVZ01000025.1"/>
</dbReference>
<dbReference type="InterPro" id="IPR046732">
    <property type="entry name" value="DUF6624"/>
</dbReference>
<proteinExistence type="predicted"/>
<evidence type="ECO:0000313" key="1">
    <source>
        <dbReference type="EMBL" id="TRW21042.1"/>
    </source>
</evidence>
<sequence length="182" mass="21117">MNTHISNELIEMAQHDLHDREKLINEGKLTPGYNPDMERVHKINAARLEEIIDAIGYPTTSKVGKQASEAAWLIVQHAISEPALMKRCYTLIIEAGDNVSPQNQAYLYDRICYFEGRPQKYGTQFDDRGMYPVEDKAEMVRLREALRLRAHDEDLIVVHKAGQNLHPFDREFNNWRKNVGWI</sequence>
<dbReference type="Proteomes" id="UP000320643">
    <property type="component" value="Unassembled WGS sequence"/>
</dbReference>
<keyword evidence="2" id="KW-1185">Reference proteome</keyword>
<gene>
    <name evidence="1" type="ORF">FMM05_20730</name>
</gene>
<accession>A0A552US25</accession>
<dbReference type="AlphaFoldDB" id="A0A552US25"/>
<dbReference type="OrthoDB" id="2989458at2"/>
<name>A0A552US25_9FLAO</name>
<organism evidence="1 2">
    <name type="scientific">Flavobacterium zepuense</name>
    <dbReference type="NCBI Taxonomy" id="2593302"/>
    <lineage>
        <taxon>Bacteria</taxon>
        <taxon>Pseudomonadati</taxon>
        <taxon>Bacteroidota</taxon>
        <taxon>Flavobacteriia</taxon>
        <taxon>Flavobacteriales</taxon>
        <taxon>Flavobacteriaceae</taxon>
        <taxon>Flavobacterium</taxon>
    </lineage>
</organism>
<evidence type="ECO:0000313" key="2">
    <source>
        <dbReference type="Proteomes" id="UP000320643"/>
    </source>
</evidence>